<dbReference type="KEGG" id="cfus:CYFUS_009286"/>
<reference evidence="1 2" key="1">
    <citation type="submission" date="2017-06" db="EMBL/GenBank/DDBJ databases">
        <title>Sequencing and comparative analysis of myxobacterial genomes.</title>
        <authorList>
            <person name="Rupp O."/>
            <person name="Goesmann A."/>
            <person name="Sogaard-Andersen L."/>
        </authorList>
    </citation>
    <scope>NUCLEOTIDE SEQUENCE [LARGE SCALE GENOMIC DNA]</scope>
    <source>
        <strain evidence="1 2">DSM 52655</strain>
    </source>
</reference>
<evidence type="ECO:0000313" key="2">
    <source>
        <dbReference type="Proteomes" id="UP000217257"/>
    </source>
</evidence>
<sequence length="140" mass="14978">MSRFEPITLPTGRYALTAATDDAIRGSCGAPARAGQAAHPIMAFVAAVGGLGASVAEVCRLCGSSVDVGPVLASCAIRYPREMRIDQEYRVEARLADVVRKPSHRFGEADHARLEIALMQGEDIHAEVSLHWILPVRGEA</sequence>
<name>A0A250JKZ6_9BACT</name>
<proteinExistence type="predicted"/>
<dbReference type="EMBL" id="CP022098">
    <property type="protein sequence ID" value="ATB43806.1"/>
    <property type="molecule type" value="Genomic_DNA"/>
</dbReference>
<organism evidence="1 2">
    <name type="scientific">Cystobacter fuscus</name>
    <dbReference type="NCBI Taxonomy" id="43"/>
    <lineage>
        <taxon>Bacteria</taxon>
        <taxon>Pseudomonadati</taxon>
        <taxon>Myxococcota</taxon>
        <taxon>Myxococcia</taxon>
        <taxon>Myxococcales</taxon>
        <taxon>Cystobacterineae</taxon>
        <taxon>Archangiaceae</taxon>
        <taxon>Cystobacter</taxon>
    </lineage>
</organism>
<gene>
    <name evidence="1" type="ORF">CYFUS_009286</name>
</gene>
<accession>A0A250JKZ6</accession>
<dbReference type="Proteomes" id="UP000217257">
    <property type="component" value="Chromosome"/>
</dbReference>
<dbReference type="AlphaFoldDB" id="A0A250JKZ6"/>
<protein>
    <submittedName>
        <fullName evidence="1">Uncharacterized protein</fullName>
    </submittedName>
</protein>
<dbReference type="RefSeq" id="WP_095991169.1">
    <property type="nucleotide sequence ID" value="NZ_CP022098.1"/>
</dbReference>
<evidence type="ECO:0000313" key="1">
    <source>
        <dbReference type="EMBL" id="ATB43806.1"/>
    </source>
</evidence>